<dbReference type="EMBL" id="GGEC01039717">
    <property type="protein sequence ID" value="MBX20201.1"/>
    <property type="molecule type" value="Transcribed_RNA"/>
</dbReference>
<protein>
    <submittedName>
        <fullName evidence="1">Uncharacterized protein</fullName>
    </submittedName>
</protein>
<reference evidence="1" key="1">
    <citation type="submission" date="2018-02" db="EMBL/GenBank/DDBJ databases">
        <title>Rhizophora mucronata_Transcriptome.</title>
        <authorList>
            <person name="Meera S.P."/>
            <person name="Sreeshan A."/>
            <person name="Augustine A."/>
        </authorList>
    </citation>
    <scope>NUCLEOTIDE SEQUENCE</scope>
    <source>
        <tissue evidence="1">Leaf</tissue>
    </source>
</reference>
<accession>A0A2P2LQF2</accession>
<sequence>MMASMGLFLKTFAVAA</sequence>
<name>A0A2P2LQF2_RHIMU</name>
<dbReference type="AlphaFoldDB" id="A0A2P2LQF2"/>
<evidence type="ECO:0000313" key="1">
    <source>
        <dbReference type="EMBL" id="MBX20201.1"/>
    </source>
</evidence>
<proteinExistence type="predicted"/>
<organism evidence="1">
    <name type="scientific">Rhizophora mucronata</name>
    <name type="common">Asiatic mangrove</name>
    <dbReference type="NCBI Taxonomy" id="61149"/>
    <lineage>
        <taxon>Eukaryota</taxon>
        <taxon>Viridiplantae</taxon>
        <taxon>Streptophyta</taxon>
        <taxon>Embryophyta</taxon>
        <taxon>Tracheophyta</taxon>
        <taxon>Spermatophyta</taxon>
        <taxon>Magnoliopsida</taxon>
        <taxon>eudicotyledons</taxon>
        <taxon>Gunneridae</taxon>
        <taxon>Pentapetalae</taxon>
        <taxon>rosids</taxon>
        <taxon>fabids</taxon>
        <taxon>Malpighiales</taxon>
        <taxon>Rhizophoraceae</taxon>
        <taxon>Rhizophora</taxon>
    </lineage>
</organism>
<dbReference type="EMBL" id="GGEC01039715">
    <property type="protein sequence ID" value="MBX20199.1"/>
    <property type="molecule type" value="Transcribed_RNA"/>
</dbReference>
<dbReference type="EMBL" id="GGEC01039718">
    <property type="protein sequence ID" value="MBX20202.1"/>
    <property type="molecule type" value="Transcribed_RNA"/>
</dbReference>